<dbReference type="Proteomes" id="UP001635817">
    <property type="component" value="Unassembled WGS sequence"/>
</dbReference>
<evidence type="ECO:0000313" key="2">
    <source>
        <dbReference type="EMBL" id="MFN6549757.1"/>
    </source>
</evidence>
<dbReference type="GO" id="GO:0016787">
    <property type="term" value="F:hydrolase activity"/>
    <property type="evidence" value="ECO:0007669"/>
    <property type="project" value="UniProtKB-KW"/>
</dbReference>
<sequence length="267" mass="28225">MVDTRVGKVAYSDTGDGPVVVLLHATLHDRHDFDAIVPGLCRDHRVIAVDWPGHGDSPAPAPDYRPTAASFADALVDVVTALGLPPAAIIGNSVGGFAAARLAITDPDRVSRLVLVNSGGFIAGPASNFYARVLGRPAVMKRVLPRFIPSYMKATSGNDRAIEERELARARTRDGVAIAASMWRSFASPEHNLRPRAERITAPCLVIWGSKDTAIPMRLGRATAAAIPGARLETLPTGHVPFSSDPDGFLAIVAPFLAATGLSRGSR</sequence>
<dbReference type="RefSeq" id="WP_409548654.1">
    <property type="nucleotide sequence ID" value="NZ_JBKBDE010000001.1"/>
</dbReference>
<comment type="caution">
    <text evidence="2">The sequence shown here is derived from an EMBL/GenBank/DDBJ whole genome shotgun (WGS) entry which is preliminary data.</text>
</comment>
<proteinExistence type="predicted"/>
<dbReference type="EMBL" id="JBKBDE010000001">
    <property type="protein sequence ID" value="MFN6549757.1"/>
    <property type="molecule type" value="Genomic_DNA"/>
</dbReference>
<dbReference type="InterPro" id="IPR000073">
    <property type="entry name" value="AB_hydrolase_1"/>
</dbReference>
<dbReference type="PRINTS" id="PR00111">
    <property type="entry name" value="ABHYDROLASE"/>
</dbReference>
<dbReference type="Pfam" id="PF00561">
    <property type="entry name" value="Abhydrolase_1"/>
    <property type="match status" value="1"/>
</dbReference>
<gene>
    <name evidence="2" type="ORF">ACK4CP_05105</name>
</gene>
<reference evidence="2 3" key="1">
    <citation type="submission" date="2024-12" db="EMBL/GenBank/DDBJ databases">
        <title>The coexistence of Mycolicibacterium septicum and Mycolicibacterium nivoides in clinical samples.</title>
        <authorList>
            <person name="Wang C."/>
            <person name="Feng Y."/>
            <person name="Zong Z."/>
        </authorList>
    </citation>
    <scope>NUCLEOTIDE SEQUENCE [LARGE SCALE GENOMIC DNA]</scope>
    <source>
        <strain evidence="2 3">120310</strain>
    </source>
</reference>
<name>A0ABW9LPG1_9MYCO</name>
<dbReference type="PANTHER" id="PTHR43798:SF33">
    <property type="entry name" value="HYDROLASE, PUTATIVE (AFU_ORTHOLOGUE AFUA_2G14860)-RELATED"/>
    <property type="match status" value="1"/>
</dbReference>
<accession>A0ABW9LPG1</accession>
<dbReference type="InterPro" id="IPR029058">
    <property type="entry name" value="AB_hydrolase_fold"/>
</dbReference>
<protein>
    <submittedName>
        <fullName evidence="2">Alpha/beta fold hydrolase</fullName>
    </submittedName>
</protein>
<dbReference type="InterPro" id="IPR050266">
    <property type="entry name" value="AB_hydrolase_sf"/>
</dbReference>
<evidence type="ECO:0000259" key="1">
    <source>
        <dbReference type="Pfam" id="PF00561"/>
    </source>
</evidence>
<keyword evidence="2" id="KW-0378">Hydrolase</keyword>
<dbReference type="Gene3D" id="3.40.50.1820">
    <property type="entry name" value="alpha/beta hydrolase"/>
    <property type="match status" value="1"/>
</dbReference>
<organism evidence="2 3">
    <name type="scientific">Mycolicibacterium septicum</name>
    <dbReference type="NCBI Taxonomy" id="98668"/>
    <lineage>
        <taxon>Bacteria</taxon>
        <taxon>Bacillati</taxon>
        <taxon>Actinomycetota</taxon>
        <taxon>Actinomycetes</taxon>
        <taxon>Mycobacteriales</taxon>
        <taxon>Mycobacteriaceae</taxon>
        <taxon>Mycolicibacterium</taxon>
    </lineage>
</organism>
<feature type="domain" description="AB hydrolase-1" evidence="1">
    <location>
        <begin position="18"/>
        <end position="244"/>
    </location>
</feature>
<dbReference type="SUPFAM" id="SSF53474">
    <property type="entry name" value="alpha/beta-Hydrolases"/>
    <property type="match status" value="1"/>
</dbReference>
<evidence type="ECO:0000313" key="3">
    <source>
        <dbReference type="Proteomes" id="UP001635817"/>
    </source>
</evidence>
<dbReference type="PANTHER" id="PTHR43798">
    <property type="entry name" value="MONOACYLGLYCEROL LIPASE"/>
    <property type="match status" value="1"/>
</dbReference>
<keyword evidence="3" id="KW-1185">Reference proteome</keyword>